<comment type="caution">
    <text evidence="6">The sequence shown here is derived from an EMBL/GenBank/DDBJ whole genome shotgun (WGS) entry which is preliminary data.</text>
</comment>
<evidence type="ECO:0000313" key="6">
    <source>
        <dbReference type="EMBL" id="VDI15887.1"/>
    </source>
</evidence>
<gene>
    <name evidence="6" type="ORF">MGAL_10B018029</name>
</gene>
<dbReference type="Pfam" id="PF13637">
    <property type="entry name" value="Ank_4"/>
    <property type="match status" value="1"/>
</dbReference>
<dbReference type="InterPro" id="IPR041249">
    <property type="entry name" value="HEPN_DZIP3"/>
</dbReference>
<keyword evidence="1" id="KW-0677">Repeat</keyword>
<dbReference type="PROSITE" id="PS50088">
    <property type="entry name" value="ANK_REPEAT"/>
    <property type="match status" value="10"/>
</dbReference>
<dbReference type="SMART" id="SM00248">
    <property type="entry name" value="ANK"/>
    <property type="match status" value="15"/>
</dbReference>
<feature type="repeat" description="ANK" evidence="3">
    <location>
        <begin position="988"/>
        <end position="1021"/>
    </location>
</feature>
<dbReference type="InterPro" id="IPR002110">
    <property type="entry name" value="Ankyrin_rpt"/>
</dbReference>
<evidence type="ECO:0000256" key="2">
    <source>
        <dbReference type="ARBA" id="ARBA00023043"/>
    </source>
</evidence>
<feature type="repeat" description="ANK" evidence="3">
    <location>
        <begin position="948"/>
        <end position="980"/>
    </location>
</feature>
<dbReference type="InterPro" id="IPR036770">
    <property type="entry name" value="Ankyrin_rpt-contain_sf"/>
</dbReference>
<accession>A0A8B6D7S8</accession>
<evidence type="ECO:0000313" key="7">
    <source>
        <dbReference type="Proteomes" id="UP000596742"/>
    </source>
</evidence>
<evidence type="ECO:0000256" key="3">
    <source>
        <dbReference type="PROSITE-ProRule" id="PRU00023"/>
    </source>
</evidence>
<feature type="repeat" description="ANK" evidence="3">
    <location>
        <begin position="1174"/>
        <end position="1206"/>
    </location>
</feature>
<dbReference type="Pfam" id="PF12796">
    <property type="entry name" value="Ank_2"/>
    <property type="match status" value="5"/>
</dbReference>
<dbReference type="PRINTS" id="PR01415">
    <property type="entry name" value="ANKYRIN"/>
</dbReference>
<feature type="repeat" description="ANK" evidence="3">
    <location>
        <begin position="695"/>
        <end position="727"/>
    </location>
</feature>
<feature type="domain" description="Novel STAND NTPase 3" evidence="5">
    <location>
        <begin position="228"/>
        <end position="375"/>
    </location>
</feature>
<dbReference type="SUPFAM" id="SSF52540">
    <property type="entry name" value="P-loop containing nucleoside triphosphate hydrolases"/>
    <property type="match status" value="1"/>
</dbReference>
<protein>
    <recommendedName>
        <fullName evidence="8">DZIP3-like HEPN domain-containing protein</fullName>
    </recommendedName>
</protein>
<feature type="repeat" description="ANK" evidence="3">
    <location>
        <begin position="1024"/>
        <end position="1056"/>
    </location>
</feature>
<dbReference type="Gene3D" id="3.40.50.300">
    <property type="entry name" value="P-loop containing nucleotide triphosphate hydrolases"/>
    <property type="match status" value="1"/>
</dbReference>
<evidence type="ECO:0000259" key="5">
    <source>
        <dbReference type="Pfam" id="PF20720"/>
    </source>
</evidence>
<keyword evidence="2 3" id="KW-0040">ANK repeat</keyword>
<dbReference type="AlphaFoldDB" id="A0A8B6D7S8"/>
<evidence type="ECO:0000256" key="1">
    <source>
        <dbReference type="ARBA" id="ARBA00022737"/>
    </source>
</evidence>
<dbReference type="InterPro" id="IPR049050">
    <property type="entry name" value="nSTAND3"/>
</dbReference>
<feature type="repeat" description="ANK" evidence="3">
    <location>
        <begin position="1141"/>
        <end position="1173"/>
    </location>
</feature>
<dbReference type="PANTHER" id="PTHR24198:SF165">
    <property type="entry name" value="ANKYRIN REPEAT-CONTAINING PROTEIN-RELATED"/>
    <property type="match status" value="1"/>
</dbReference>
<dbReference type="PROSITE" id="PS50297">
    <property type="entry name" value="ANK_REP_REGION"/>
    <property type="match status" value="8"/>
</dbReference>
<organism evidence="6 7">
    <name type="scientific">Mytilus galloprovincialis</name>
    <name type="common">Mediterranean mussel</name>
    <dbReference type="NCBI Taxonomy" id="29158"/>
    <lineage>
        <taxon>Eukaryota</taxon>
        <taxon>Metazoa</taxon>
        <taxon>Spiralia</taxon>
        <taxon>Lophotrochozoa</taxon>
        <taxon>Mollusca</taxon>
        <taxon>Bivalvia</taxon>
        <taxon>Autobranchia</taxon>
        <taxon>Pteriomorphia</taxon>
        <taxon>Mytilida</taxon>
        <taxon>Mytiloidea</taxon>
        <taxon>Mytilidae</taxon>
        <taxon>Mytilinae</taxon>
        <taxon>Mytilus</taxon>
    </lineage>
</organism>
<feature type="repeat" description="ANK" evidence="3">
    <location>
        <begin position="662"/>
        <end position="694"/>
    </location>
</feature>
<dbReference type="Proteomes" id="UP000596742">
    <property type="component" value="Unassembled WGS sequence"/>
</dbReference>
<sequence>MMTSIPGAESNYIKIALLVVNISQKAVRVKFDFEFHPKCLQKTLNKEYVKLKDLVHQNQRELLFPPKGKGDASSKTFDITLMICLIKNLTEIEIGSTLPESSQTGLGDDLTRIHLYRNIIVHVGNAQINDTDFSKYWDDISQAIIRLGGEELREECVQLKDKKFNIDEIEESVRHINMELAAVKNILQEVKDKMKYIEEEQNDPIPRNIREQITTQIAEWKNKDTKFFVITKRSEHALQRLEVSSCVVLTGGPGIGKTFIARHLAITFEQKGYRIIPVLEPRDIRQFYKKGNKSIFIVDDMCGSYTANQRLVDNWQQLSPVIKTILSDECCKIIVSCRRQIYLDERFKLLSPFQDCECNLMTKRLRTKEIKQMIARYNISANVLSTESCTFECFPLLCSLYHENERVDTMEFFNNPFEIYRTELNNLDRSGFDGKCTLCGLALCVLFNNKIDEKWFQSKVNHDEENMLEDAYRFFGLNRGTSNVLIGEAFRTLEGTYVCKQNGIYTTIHDRLFDFLVYYFGSKMLQCLIEHGNSNLIRERFRWRDPTETIDKDMDFITEIPDHSLQMFLDRLIKDWFNGRPSIVFYNNNLKNADFREKFLHCLEKLDKTHQIKLANTMDIMFPKEDSCSGNYPIIDVCYQGYDDLLQWLLDNDANVNQRRHDGNTPLIVASTFGNTDIVVMLLKLNPDVNACTKTKHTALHMACQNNYLSIVKQLLKKDIDVNFCDEYGQSPLFHACGKGSTATVANLLSKSPDVNQSTKAGCYPLHIACTIGSIDIITLLLESKNANTDINAIDANGFTALVIACFKNNTEIASLLINAKANVDIQAFNGASALCFAIGHGNIETTILLLENNASLQTGFKNRQQIMNALSKTPERTLNGIQEEIRTFFVKNALPNVRDYVSKMSRDYWFDALVDSSPLHIACLMGYKDIAECLLNFDAYVDFTKEDGTTPLFYACELGHSDIVRLLLNNGADINIRRRPDVSDSRNGSNSLHIACLSGHTDVVSLLLTSKSVDVNINVRDLNGYTPLINACYGNFTEITSLLINAKADVDIQTSNGATALCLAVGYNNIETTELLLKNNASWQIGFLNRQQLIDATQHSDITLEGVKDEIRNFVVKNASQQLTDYVNEQPEDYIYNAMAGSSPLHIASFMGHTKIVSCLLNFGAYVDFTKEDGTTPLFYACELGHDDIVRLLLDNGTEVNIRRQDGKSALDIAESNGHQSIVAKLMEHRVD</sequence>
<dbReference type="Pfam" id="PF18738">
    <property type="entry name" value="HEPN_DZIP3"/>
    <property type="match status" value="1"/>
</dbReference>
<keyword evidence="7" id="KW-1185">Reference proteome</keyword>
<name>A0A8B6D7S8_MYTGA</name>
<dbReference type="OrthoDB" id="10013686at2759"/>
<evidence type="ECO:0000259" key="4">
    <source>
        <dbReference type="Pfam" id="PF18738"/>
    </source>
</evidence>
<evidence type="ECO:0008006" key="8">
    <source>
        <dbReference type="Google" id="ProtNLM"/>
    </source>
</evidence>
<dbReference type="SUPFAM" id="SSF48403">
    <property type="entry name" value="Ankyrin repeat"/>
    <property type="match status" value="2"/>
</dbReference>
<dbReference type="Pfam" id="PF20720">
    <property type="entry name" value="nSTAND3"/>
    <property type="match status" value="1"/>
</dbReference>
<dbReference type="EMBL" id="UYJE01003033">
    <property type="protein sequence ID" value="VDI15887.1"/>
    <property type="molecule type" value="Genomic_DNA"/>
</dbReference>
<feature type="repeat" description="ANK" evidence="3">
    <location>
        <begin position="915"/>
        <end position="947"/>
    </location>
</feature>
<dbReference type="InterPro" id="IPR027417">
    <property type="entry name" value="P-loop_NTPase"/>
</dbReference>
<feature type="repeat" description="ANK" evidence="3">
    <location>
        <begin position="1207"/>
        <end position="1233"/>
    </location>
</feature>
<reference evidence="6" key="1">
    <citation type="submission" date="2018-11" db="EMBL/GenBank/DDBJ databases">
        <authorList>
            <person name="Alioto T."/>
            <person name="Alioto T."/>
        </authorList>
    </citation>
    <scope>NUCLEOTIDE SEQUENCE</scope>
</reference>
<feature type="domain" description="DZIP3-like HEPN" evidence="4">
    <location>
        <begin position="38"/>
        <end position="165"/>
    </location>
</feature>
<dbReference type="Gene3D" id="1.25.40.20">
    <property type="entry name" value="Ankyrin repeat-containing domain"/>
    <property type="match status" value="4"/>
</dbReference>
<feature type="repeat" description="ANK" evidence="3">
    <location>
        <begin position="797"/>
        <end position="829"/>
    </location>
</feature>
<dbReference type="PANTHER" id="PTHR24198">
    <property type="entry name" value="ANKYRIN REPEAT AND PROTEIN KINASE DOMAIN-CONTAINING PROTEIN"/>
    <property type="match status" value="1"/>
</dbReference>
<proteinExistence type="predicted"/>